<dbReference type="RefSeq" id="WP_084321493.1">
    <property type="nucleotide sequence ID" value="NZ_FNTY01000002.1"/>
</dbReference>
<proteinExistence type="predicted"/>
<sequence length="96" mass="10504">MYAVIRTYSGRDAKKLFDFLEEQKADVEAALRKVPGLASYTLLPLGDGGISITVCTDKAGTDESMKVAREWIEKNASHIHAFPPVITEGPVIVQIN</sequence>
<accession>A0A1H5L1L2</accession>
<evidence type="ECO:0000313" key="1">
    <source>
        <dbReference type="EMBL" id="SEE70201.1"/>
    </source>
</evidence>
<reference evidence="1 2" key="1">
    <citation type="submission" date="2016-10" db="EMBL/GenBank/DDBJ databases">
        <authorList>
            <person name="de Groot N.N."/>
        </authorList>
    </citation>
    <scope>NUCLEOTIDE SEQUENCE [LARGE SCALE GENOMIC DNA]</scope>
    <source>
        <strain evidence="1 2">BS3662</strain>
    </source>
</reference>
<organism evidence="1 2">
    <name type="scientific">Pseudomonas migulae</name>
    <dbReference type="NCBI Taxonomy" id="78543"/>
    <lineage>
        <taxon>Bacteria</taxon>
        <taxon>Pseudomonadati</taxon>
        <taxon>Pseudomonadota</taxon>
        <taxon>Gammaproteobacteria</taxon>
        <taxon>Pseudomonadales</taxon>
        <taxon>Pseudomonadaceae</taxon>
        <taxon>Pseudomonas</taxon>
    </lineage>
</organism>
<dbReference type="EMBL" id="FNTY01000002">
    <property type="protein sequence ID" value="SEE70201.1"/>
    <property type="molecule type" value="Genomic_DNA"/>
</dbReference>
<dbReference type="Proteomes" id="UP000198985">
    <property type="component" value="Unassembled WGS sequence"/>
</dbReference>
<evidence type="ECO:0000313" key="2">
    <source>
        <dbReference type="Proteomes" id="UP000198985"/>
    </source>
</evidence>
<dbReference type="AlphaFoldDB" id="A0A1H5L1L2"/>
<gene>
    <name evidence="1" type="ORF">SAMN04490194_3601</name>
</gene>
<name>A0A1H5L1L2_9PSED</name>
<protein>
    <submittedName>
        <fullName evidence="1">Uncharacterized protein</fullName>
    </submittedName>
</protein>